<evidence type="ECO:0000256" key="3">
    <source>
        <dbReference type="ARBA" id="ARBA00022692"/>
    </source>
</evidence>
<accession>A0ABS9W485</accession>
<feature type="transmembrane region" description="Helical" evidence="7">
    <location>
        <begin position="69"/>
        <end position="88"/>
    </location>
</feature>
<comment type="similarity">
    <text evidence="2 6">Belongs to the ABC-3 integral membrane protein family.</text>
</comment>
<evidence type="ECO:0000256" key="1">
    <source>
        <dbReference type="ARBA" id="ARBA00004141"/>
    </source>
</evidence>
<evidence type="ECO:0000313" key="9">
    <source>
        <dbReference type="Proteomes" id="UP001201985"/>
    </source>
</evidence>
<dbReference type="PANTHER" id="PTHR30477">
    <property type="entry name" value="ABC-TRANSPORTER METAL-BINDING PROTEIN"/>
    <property type="match status" value="1"/>
</dbReference>
<dbReference type="SUPFAM" id="SSF81345">
    <property type="entry name" value="ABC transporter involved in vitamin B12 uptake, BtuC"/>
    <property type="match status" value="1"/>
</dbReference>
<dbReference type="InterPro" id="IPR037294">
    <property type="entry name" value="ABC_BtuC-like"/>
</dbReference>
<evidence type="ECO:0000313" key="8">
    <source>
        <dbReference type="EMBL" id="MCI0754102.1"/>
    </source>
</evidence>
<feature type="transmembrane region" description="Helical" evidence="7">
    <location>
        <begin position="100"/>
        <end position="119"/>
    </location>
</feature>
<evidence type="ECO:0000256" key="7">
    <source>
        <dbReference type="SAM" id="Phobius"/>
    </source>
</evidence>
<dbReference type="InterPro" id="IPR001626">
    <property type="entry name" value="ABC_TroCD"/>
</dbReference>
<evidence type="ECO:0000256" key="6">
    <source>
        <dbReference type="RuleBase" id="RU003943"/>
    </source>
</evidence>
<feature type="transmembrane region" description="Helical" evidence="7">
    <location>
        <begin position="18"/>
        <end position="38"/>
    </location>
</feature>
<proteinExistence type="inferred from homology"/>
<feature type="transmembrane region" description="Helical" evidence="7">
    <location>
        <begin position="139"/>
        <end position="158"/>
    </location>
</feature>
<organism evidence="8 9">
    <name type="scientific">Teichococcus vastitatis</name>
    <dbReference type="NCBI Taxonomy" id="2307076"/>
    <lineage>
        <taxon>Bacteria</taxon>
        <taxon>Pseudomonadati</taxon>
        <taxon>Pseudomonadota</taxon>
        <taxon>Alphaproteobacteria</taxon>
        <taxon>Acetobacterales</taxon>
        <taxon>Roseomonadaceae</taxon>
        <taxon>Roseomonas</taxon>
    </lineage>
</organism>
<gene>
    <name evidence="8" type="ORF">MON41_10065</name>
</gene>
<keyword evidence="5 7" id="KW-0472">Membrane</keyword>
<feature type="transmembrane region" description="Helical" evidence="7">
    <location>
        <begin position="45"/>
        <end position="63"/>
    </location>
</feature>
<dbReference type="Gene3D" id="1.10.3470.10">
    <property type="entry name" value="ABC transporter involved in vitamin B12 uptake, BtuC"/>
    <property type="match status" value="1"/>
</dbReference>
<evidence type="ECO:0000256" key="5">
    <source>
        <dbReference type="ARBA" id="ARBA00023136"/>
    </source>
</evidence>
<dbReference type="EMBL" id="JALBUU010000004">
    <property type="protein sequence ID" value="MCI0754102.1"/>
    <property type="molecule type" value="Genomic_DNA"/>
</dbReference>
<dbReference type="RefSeq" id="WP_241792890.1">
    <property type="nucleotide sequence ID" value="NZ_JALBUU010000004.1"/>
</dbReference>
<feature type="transmembrane region" description="Helical" evidence="7">
    <location>
        <begin position="254"/>
        <end position="273"/>
    </location>
</feature>
<comment type="caution">
    <text evidence="8">The sequence shown here is derived from an EMBL/GenBank/DDBJ whole genome shotgun (WGS) entry which is preliminary data.</text>
</comment>
<comment type="subcellular location">
    <subcellularLocation>
        <location evidence="6">Cell membrane</location>
        <topology evidence="6">Multi-pass membrane protein</topology>
    </subcellularLocation>
    <subcellularLocation>
        <location evidence="1">Membrane</location>
        <topology evidence="1">Multi-pass membrane protein</topology>
    </subcellularLocation>
</comment>
<name>A0ABS9W485_9PROT</name>
<keyword evidence="4 7" id="KW-1133">Transmembrane helix</keyword>
<evidence type="ECO:0000256" key="2">
    <source>
        <dbReference type="ARBA" id="ARBA00008034"/>
    </source>
</evidence>
<reference evidence="8 9" key="1">
    <citation type="submission" date="2022-03" db="EMBL/GenBank/DDBJ databases">
        <title>Complete genome analysis of Roseomonas KG 17.1 : a prolific producer of plant growth promoters.</title>
        <authorList>
            <person name="Saadouli I."/>
            <person name="Najjari A."/>
            <person name="Mosbah A."/>
            <person name="Ouzari H.I."/>
        </authorList>
    </citation>
    <scope>NUCLEOTIDE SEQUENCE [LARGE SCALE GENOMIC DNA]</scope>
    <source>
        <strain evidence="8 9">KG17-1</strain>
    </source>
</reference>
<dbReference type="Pfam" id="PF00950">
    <property type="entry name" value="ABC-3"/>
    <property type="match status" value="1"/>
</dbReference>
<protein>
    <submittedName>
        <fullName evidence="8">Metal ABC transporter permease</fullName>
    </submittedName>
</protein>
<keyword evidence="6" id="KW-0813">Transport</keyword>
<feature type="transmembrane region" description="Helical" evidence="7">
    <location>
        <begin position="228"/>
        <end position="248"/>
    </location>
</feature>
<dbReference type="Proteomes" id="UP001201985">
    <property type="component" value="Unassembled WGS sequence"/>
</dbReference>
<keyword evidence="9" id="KW-1185">Reference proteome</keyword>
<sequence>MFDLIFSPFVEFGFLRRALVGCLALSVAAPPLGVFLMLRRMSLTAEVLAHGILPGIAAGFLVAGLSVTAMSLGGLLAGLVVAVGAGAVSRATGGREDAALAALYLVALALGVTLISTRAGSMELSHLLFGSVLGVDDPALFLMAGVASITLLALAFAWRPLVLECFDPGFAAAARAHGGAWHMVFLGLVVLNVMSAFQALGTLMAVGLMMLPAVAARHWGHSVGGMTYAAVLIALLSSVSGLLASYHLDLPTGPAIVLVAGALWVVSVLLGPADGLLARLWRRPHLAG</sequence>
<evidence type="ECO:0000256" key="4">
    <source>
        <dbReference type="ARBA" id="ARBA00022989"/>
    </source>
</evidence>
<dbReference type="PANTHER" id="PTHR30477:SF13">
    <property type="entry name" value="IRON TRANSPORT SYSTEM MEMBRANE PROTEIN HI_0360-RELATED"/>
    <property type="match status" value="1"/>
</dbReference>
<keyword evidence="3 6" id="KW-0812">Transmembrane</keyword>